<sequence length="118" mass="12099">MSAETGAAAQSDEGTPEQPETAETAEGPAKESKDSAKDPSSRGDQRKARPMKKDDSGIGIDPADEVADTLVSGPANGGQESPDSGHQDCADGPGERSDLPGTAEKRPTTETEEDSEGE</sequence>
<gene>
    <name evidence="2" type="ORF">IscW_ISCW018731</name>
</gene>
<feature type="compositionally biased region" description="Low complexity" evidence="1">
    <location>
        <begin position="16"/>
        <end position="27"/>
    </location>
</feature>
<organism>
    <name type="scientific">Ixodes scapularis</name>
    <name type="common">Black-legged tick</name>
    <name type="synonym">Deer tick</name>
    <dbReference type="NCBI Taxonomy" id="6945"/>
    <lineage>
        <taxon>Eukaryota</taxon>
        <taxon>Metazoa</taxon>
        <taxon>Ecdysozoa</taxon>
        <taxon>Arthropoda</taxon>
        <taxon>Chelicerata</taxon>
        <taxon>Arachnida</taxon>
        <taxon>Acari</taxon>
        <taxon>Parasitiformes</taxon>
        <taxon>Ixodida</taxon>
        <taxon>Ixodoidea</taxon>
        <taxon>Ixodidae</taxon>
        <taxon>Ixodinae</taxon>
        <taxon>Ixodes</taxon>
    </lineage>
</organism>
<feature type="compositionally biased region" description="Basic and acidic residues" evidence="1">
    <location>
        <begin position="83"/>
        <end position="109"/>
    </location>
</feature>
<dbReference type="EnsemblMetazoa" id="ISCW018731-RA">
    <property type="protein sequence ID" value="ISCW018731-PA"/>
    <property type="gene ID" value="ISCW018731"/>
</dbReference>
<reference evidence="3" key="2">
    <citation type="submission" date="2020-05" db="UniProtKB">
        <authorList>
            <consortium name="EnsemblMetazoa"/>
        </authorList>
    </citation>
    <scope>IDENTIFICATION</scope>
    <source>
        <strain evidence="3">wikel</strain>
    </source>
</reference>
<dbReference type="VEuPathDB" id="VectorBase:ISCI018731"/>
<evidence type="ECO:0000256" key="1">
    <source>
        <dbReference type="SAM" id="MobiDB-lite"/>
    </source>
</evidence>
<dbReference type="VEuPathDB" id="VectorBase:ISCW018731"/>
<dbReference type="EMBL" id="DS756029">
    <property type="protein sequence ID" value="EEC08376.1"/>
    <property type="molecule type" value="Genomic_DNA"/>
</dbReference>
<evidence type="ECO:0000313" key="2">
    <source>
        <dbReference type="EMBL" id="EEC08376.1"/>
    </source>
</evidence>
<dbReference type="Proteomes" id="UP000001555">
    <property type="component" value="Unassembled WGS sequence"/>
</dbReference>
<evidence type="ECO:0000313" key="3">
    <source>
        <dbReference type="EnsemblMetazoa" id="ISCW018731-PA"/>
    </source>
</evidence>
<feature type="compositionally biased region" description="Basic and acidic residues" evidence="1">
    <location>
        <begin position="28"/>
        <end position="56"/>
    </location>
</feature>
<protein>
    <submittedName>
        <fullName evidence="2 3">Uncharacterized protein</fullName>
    </submittedName>
</protein>
<accession>B7PP54</accession>
<dbReference type="InParanoid" id="B7PP54"/>
<dbReference type="OrthoDB" id="4869960at2759"/>
<dbReference type="HOGENOM" id="CLU_2075738_0_0_1"/>
<dbReference type="VEuPathDB" id="VectorBase:ISCP_001803"/>
<name>B7PP54_IXOSC</name>
<dbReference type="EMBL" id="ABJB010020215">
    <property type="status" value="NOT_ANNOTATED_CDS"/>
    <property type="molecule type" value="Genomic_DNA"/>
</dbReference>
<evidence type="ECO:0000313" key="4">
    <source>
        <dbReference type="Proteomes" id="UP000001555"/>
    </source>
</evidence>
<feature type="region of interest" description="Disordered" evidence="1">
    <location>
        <begin position="1"/>
        <end position="118"/>
    </location>
</feature>
<reference evidence="2 4" key="1">
    <citation type="submission" date="2008-03" db="EMBL/GenBank/DDBJ databases">
        <title>Annotation of Ixodes scapularis.</title>
        <authorList>
            <consortium name="Ixodes scapularis Genome Project Consortium"/>
            <person name="Caler E."/>
            <person name="Hannick L.I."/>
            <person name="Bidwell S."/>
            <person name="Joardar V."/>
            <person name="Thiagarajan M."/>
            <person name="Amedeo P."/>
            <person name="Galinsky K.J."/>
            <person name="Schobel S."/>
            <person name="Inman J."/>
            <person name="Hostetler J."/>
            <person name="Miller J."/>
            <person name="Hammond M."/>
            <person name="Megy K."/>
            <person name="Lawson D."/>
            <person name="Kodira C."/>
            <person name="Sutton G."/>
            <person name="Meyer J."/>
            <person name="Hill C.A."/>
            <person name="Birren B."/>
            <person name="Nene V."/>
            <person name="Collins F."/>
            <person name="Alarcon-Chaidez F."/>
            <person name="Wikel S."/>
            <person name="Strausberg R."/>
        </authorList>
    </citation>
    <scope>NUCLEOTIDE SEQUENCE [LARGE SCALE GENOMIC DNA]</scope>
    <source>
        <strain evidence="4">Wikel</strain>
        <strain evidence="2">Wikel colony</strain>
    </source>
</reference>
<dbReference type="PaxDb" id="6945-B7PP54"/>
<keyword evidence="4" id="KW-1185">Reference proteome</keyword>
<proteinExistence type="predicted"/>
<dbReference type="AlphaFoldDB" id="B7PP54"/>